<dbReference type="GO" id="GO:0051118">
    <property type="term" value="F:glucan endo-1,3-alpha-glucosidase activity"/>
    <property type="evidence" value="ECO:0007669"/>
    <property type="project" value="InterPro"/>
</dbReference>
<organism evidence="3 4">
    <name type="scientific">Aspergillus lentulus</name>
    <dbReference type="NCBI Taxonomy" id="293939"/>
    <lineage>
        <taxon>Eukaryota</taxon>
        <taxon>Fungi</taxon>
        <taxon>Dikarya</taxon>
        <taxon>Ascomycota</taxon>
        <taxon>Pezizomycotina</taxon>
        <taxon>Eurotiomycetes</taxon>
        <taxon>Eurotiomycetidae</taxon>
        <taxon>Eurotiales</taxon>
        <taxon>Aspergillaceae</taxon>
        <taxon>Aspergillus</taxon>
        <taxon>Aspergillus subgen. Fumigati</taxon>
    </lineage>
</organism>
<proteinExistence type="predicted"/>
<protein>
    <recommendedName>
        <fullName evidence="5">Mutanase Pc12g07500</fullName>
    </recommendedName>
</protein>
<feature type="compositionally biased region" description="Acidic residues" evidence="1">
    <location>
        <begin position="869"/>
        <end position="878"/>
    </location>
</feature>
<feature type="signal peptide" evidence="2">
    <location>
        <begin position="1"/>
        <end position="27"/>
    </location>
</feature>
<dbReference type="EMBL" id="JAAAPU010000133">
    <property type="protein sequence ID" value="KAF4201629.1"/>
    <property type="molecule type" value="Genomic_DNA"/>
</dbReference>
<evidence type="ECO:0008006" key="5">
    <source>
        <dbReference type="Google" id="ProtNLM"/>
    </source>
</evidence>
<keyword evidence="2" id="KW-0732">Signal</keyword>
<sequence length="1114" mass="120586">MMSDKGQFTRFLVVFLAASFLALQASAKAVFAHFMVGNTARYTVSDWKNDISLAQDAHIDAFALNIAHGEATNDKSIADAFAAAESLGFKLFFSFDYAGNGPWPLSEVTRLLKQYSSSSAHFRHNNKPFVSTFEGPANSDDWVTIKAETGCFFVPDWSSLGAKPALQLSGGVADGLFSWAAWPWGDRKMNTYVDASYLQYLAEAGKPYMMPVSPWFYTNMPGYNKNWAWRSDDLWYDRWIQVSYIQPEWVEIISWNDYGESHYIGPLNDKAYVAFGTGKAPYNYVIDMPHDAWRLQLPYAIDLYKSGKPSIKEESVVMWYRRQPTSRCSDGGTTGNTASQLQIELSPSSVFENRIFFTALLASNATITVSIGGLEFEGSWDSEPDGGVGLYHGSFPFNVHLLGEVIVTVSRDEKIVSVKGPALTTVCSNGLLNFNAWVGGAKASSISAVSPDLSLSEQTCVAGSGVGNFAGICAFTCKYGYCPIGACYCTAMGKQKKLPKATGDKGYPANGDANYAGLCDFSCNYGYCPSQACSLEQKPAYIPTSSPFNPPACVKGSGMGNLAGLCSFSCAFSFCPSKSCSCVETGPLVAPPAPKDVKGVPDTDDPWQYERLKDLCDFTCSRGYCPAGACKIDSVDDGSDGDGSEFEQVIIDSGIWANEHPAVSCGSDCVLVLPPTTLPTPTRITFDGGYPTVLNVAWETPTVTTLSDGKVITTNAITHILQTTVVDVPPIVVTVLPIWPVTIPSNVSNTTIYPMMRIPPQTVVITDDPNPLSQSGVTHPVVTRSVTIPPYPWSSTRAKDNDIKPVIYTSAADKKSGPRCVDKAKCDKPCLSRIFCDGPCFTNCGGGGFAAANDPNPLPNPNPGPADPNNEDPDEDDCDGEIVTATDVWVSCKTIDSTSTSCTTTSSNVHTGCRATASATTTADATCYVVDPDEDQGQDGGAVTALVTTTDHDKITTVQPKPTTTTSTERPVQTHNVDLGILTCYSENNGHTQGDRDHFATLDQINAAASAACRQTYQDFARFKKYSSYAYRGTARPDFHYEIEYSGEPNCLPPTVMDGRGEEREKGVQTCIERFSTVINNCDTAANGHDYWKAGGSFYRDCMTWRIIVEQPPV</sequence>
<dbReference type="CDD" id="cd11577">
    <property type="entry name" value="GH71"/>
    <property type="match status" value="1"/>
</dbReference>
<evidence type="ECO:0000313" key="4">
    <source>
        <dbReference type="Proteomes" id="UP000649114"/>
    </source>
</evidence>
<evidence type="ECO:0000313" key="3">
    <source>
        <dbReference type="EMBL" id="KAF4201629.1"/>
    </source>
</evidence>
<feature type="chain" id="PRO_5042964926" description="Mutanase Pc12g07500" evidence="2">
    <location>
        <begin position="28"/>
        <end position="1114"/>
    </location>
</feature>
<gene>
    <name evidence="3" type="ORF">CNMCM8927_001310</name>
</gene>
<evidence type="ECO:0000256" key="2">
    <source>
        <dbReference type="SAM" id="SignalP"/>
    </source>
</evidence>
<dbReference type="Pfam" id="PF03659">
    <property type="entry name" value="Glyco_hydro_71"/>
    <property type="match status" value="1"/>
</dbReference>
<reference evidence="3" key="2">
    <citation type="submission" date="2020-04" db="EMBL/GenBank/DDBJ databases">
        <authorList>
            <person name="Santos R.A.C."/>
            <person name="Steenwyk J.L."/>
            <person name="Rivero-Menendez O."/>
            <person name="Mead M.E."/>
            <person name="Silva L.P."/>
            <person name="Bastos R.W."/>
            <person name="Alastruey-Izquierdo A."/>
            <person name="Goldman G.H."/>
            <person name="Rokas A."/>
        </authorList>
    </citation>
    <scope>NUCLEOTIDE SEQUENCE</scope>
    <source>
        <strain evidence="3">CNM-CM8927</strain>
    </source>
</reference>
<feature type="region of interest" description="Disordered" evidence="1">
    <location>
        <begin position="855"/>
        <end position="878"/>
    </location>
</feature>
<dbReference type="Gene3D" id="3.20.20.80">
    <property type="entry name" value="Glycosidases"/>
    <property type="match status" value="1"/>
</dbReference>
<name>A0AAN6BL35_ASPLE</name>
<dbReference type="InterPro" id="IPR005197">
    <property type="entry name" value="Glyco_hydro_71"/>
</dbReference>
<feature type="compositionally biased region" description="Pro residues" evidence="1">
    <location>
        <begin position="856"/>
        <end position="866"/>
    </location>
</feature>
<comment type="caution">
    <text evidence="3">The sequence shown here is derived from an EMBL/GenBank/DDBJ whole genome shotgun (WGS) entry which is preliminary data.</text>
</comment>
<evidence type="ECO:0000256" key="1">
    <source>
        <dbReference type="SAM" id="MobiDB-lite"/>
    </source>
</evidence>
<reference evidence="3" key="1">
    <citation type="journal article" date="2020" name="bioRxiv">
        <title>Genomic and phenotypic heterogeneity of clinical isolates of the human pathogens Aspergillus fumigatus, Aspergillus lentulus and Aspergillus fumigatiaffinis.</title>
        <authorList>
            <person name="dos Santos R.A.C."/>
            <person name="Steenwyk J.L."/>
            <person name="Rivero-Menendez O."/>
            <person name="Mead M.E."/>
            <person name="Silva L.P."/>
            <person name="Bastos R.W."/>
            <person name="Alastruey-Izquierdo A."/>
            <person name="Goldman G.H."/>
            <person name="Rokas A."/>
        </authorList>
    </citation>
    <scope>NUCLEOTIDE SEQUENCE</scope>
    <source>
        <strain evidence="3">CNM-CM8927</strain>
    </source>
</reference>
<dbReference type="AlphaFoldDB" id="A0AAN6BL35"/>
<dbReference type="Proteomes" id="UP000649114">
    <property type="component" value="Unassembled WGS sequence"/>
</dbReference>
<accession>A0AAN6BL35</accession>